<dbReference type="SUPFAM" id="SSF55729">
    <property type="entry name" value="Acyl-CoA N-acyltransferases (Nat)"/>
    <property type="match status" value="1"/>
</dbReference>
<dbReference type="Gene3D" id="3.40.630.30">
    <property type="match status" value="1"/>
</dbReference>
<dbReference type="PROSITE" id="PS51186">
    <property type="entry name" value="GNAT"/>
    <property type="match status" value="1"/>
</dbReference>
<protein>
    <recommendedName>
        <fullName evidence="1">N-acetyltransferase domain-containing protein</fullName>
    </recommendedName>
</protein>
<dbReference type="EMBL" id="FPLD01000100">
    <property type="protein sequence ID" value="SGZ10249.1"/>
    <property type="molecule type" value="Genomic_DNA"/>
</dbReference>
<dbReference type="AlphaFoldDB" id="A0A1L0BWH6"/>
<dbReference type="CDD" id="cd04301">
    <property type="entry name" value="NAT_SF"/>
    <property type="match status" value="1"/>
</dbReference>
<evidence type="ECO:0000259" key="1">
    <source>
        <dbReference type="PROSITE" id="PS51186"/>
    </source>
</evidence>
<dbReference type="GO" id="GO:0016747">
    <property type="term" value="F:acyltransferase activity, transferring groups other than amino-acyl groups"/>
    <property type="evidence" value="ECO:0007669"/>
    <property type="project" value="InterPro"/>
</dbReference>
<dbReference type="RefSeq" id="WP_075518368.1">
    <property type="nucleotide sequence ID" value="NZ_FPLD01000100.1"/>
</dbReference>
<gene>
    <name evidence="2" type="ORF">NVI5450_3557</name>
</gene>
<dbReference type="Pfam" id="PF00583">
    <property type="entry name" value="Acetyltransf_1"/>
    <property type="match status" value="1"/>
</dbReference>
<evidence type="ECO:0000313" key="3">
    <source>
        <dbReference type="Proteomes" id="UP000183794"/>
    </source>
</evidence>
<dbReference type="InterPro" id="IPR016181">
    <property type="entry name" value="Acyl_CoA_acyltransferase"/>
</dbReference>
<accession>A0A1L0BWH6</accession>
<reference evidence="2 3" key="1">
    <citation type="submission" date="2016-11" db="EMBL/GenBank/DDBJ databases">
        <authorList>
            <person name="Jaros S."/>
            <person name="Januszkiewicz K."/>
            <person name="Wedrychowicz H."/>
        </authorList>
    </citation>
    <scope>NUCLEOTIDE SEQUENCE [LARGE SCALE GENOMIC DNA]</scope>
    <source>
        <strain evidence="2">NVI 5450</strain>
    </source>
</reference>
<dbReference type="InterPro" id="IPR000182">
    <property type="entry name" value="GNAT_dom"/>
</dbReference>
<dbReference type="Proteomes" id="UP000183794">
    <property type="component" value="Unassembled WGS sequence"/>
</dbReference>
<organism evidence="2 3">
    <name type="scientific">Moritella viscosa</name>
    <dbReference type="NCBI Taxonomy" id="80854"/>
    <lineage>
        <taxon>Bacteria</taxon>
        <taxon>Pseudomonadati</taxon>
        <taxon>Pseudomonadota</taxon>
        <taxon>Gammaproteobacteria</taxon>
        <taxon>Alteromonadales</taxon>
        <taxon>Moritellaceae</taxon>
        <taxon>Moritella</taxon>
    </lineage>
</organism>
<evidence type="ECO:0000313" key="2">
    <source>
        <dbReference type="EMBL" id="SGZ10249.1"/>
    </source>
</evidence>
<name>A0A1L0BWH6_9GAMM</name>
<feature type="domain" description="N-acetyltransferase" evidence="1">
    <location>
        <begin position="17"/>
        <end position="150"/>
    </location>
</feature>
<dbReference type="OrthoDB" id="8479334at2"/>
<sequence length="164" mass="19291">MDVSLVKIEKEHRNILENLFHYYVYDMSYFLALSLHENGQFGFNKSQFDAYWDKDDHVPYFIYAGSELAGFVLLRKYPSDLSINDIEQFFVLRTFKGRGIGKKAFELVTQSFPGKWQIRVLLENVDALHFWKSSVSNIVEQDYTLSKDIDTDLLMSFIRFEIAC</sequence>
<proteinExistence type="predicted"/>